<protein>
    <submittedName>
        <fullName evidence="1">RHTO0S16e04434g1_1</fullName>
    </submittedName>
</protein>
<organism evidence="1">
    <name type="scientific">Rhodotorula toruloides</name>
    <name type="common">Yeast</name>
    <name type="synonym">Rhodosporidium toruloides</name>
    <dbReference type="NCBI Taxonomy" id="5286"/>
    <lineage>
        <taxon>Eukaryota</taxon>
        <taxon>Fungi</taxon>
        <taxon>Dikarya</taxon>
        <taxon>Basidiomycota</taxon>
        <taxon>Pucciniomycotina</taxon>
        <taxon>Microbotryomycetes</taxon>
        <taxon>Sporidiobolales</taxon>
        <taxon>Sporidiobolaceae</taxon>
        <taxon>Rhodotorula</taxon>
    </lineage>
</organism>
<proteinExistence type="predicted"/>
<evidence type="ECO:0000313" key="1">
    <source>
        <dbReference type="EMBL" id="CDR48246.1"/>
    </source>
</evidence>
<gene>
    <name evidence="1" type="ORF">RHTO0S_16e04434g</name>
</gene>
<name>A0A061BE79_RHOTO</name>
<sequence>MPVPSLPIELVDLIISHVARGLSQSERHTECGRLALVCKDWTERARMVAWRQLHVHVTSDAKLIDHLCRHPHLACYIHNISPSVPWMSDIVGSRRGESLLDVLRRARPTDVTLPISRYTRRFFLAAAHALNTERLRDLTCFGAIGDSETLANWAEGLRDMPLLRILSVLVTGEEQDTQPVRSRNLDMRIAVRVFDFTVCGDADSEAMSTLFRALCGMLADELEACALRLPDPSALRLEPLKRFSNLTAVFLTVQSDSASVLYRLCDEAASLPHLAGLDVSHGFSVGEVYKETDILSNVVDVAEVVCRLPRTLVRVTFAGWTIRPYGSRRVIVFEADSIPSRYH</sequence>
<accession>A0A061BE79</accession>
<reference evidence="1" key="1">
    <citation type="journal article" date="2014" name="Genome Announc.">
        <title>Draft genome sequence of Rhodosporidium toruloides CECT1137, an oleaginous yeast of biotechnological interest.</title>
        <authorList>
            <person name="Morin N."/>
            <person name="Calcas X."/>
            <person name="Devillers H."/>
            <person name="Durrens P."/>
            <person name="Sherman D.J."/>
            <person name="Nicaud J.-M."/>
            <person name="Neuveglise C."/>
        </authorList>
    </citation>
    <scope>NUCLEOTIDE SEQUENCE</scope>
    <source>
        <strain evidence="1">CECT1137</strain>
    </source>
</reference>
<dbReference type="EMBL" id="LK052951">
    <property type="protein sequence ID" value="CDR48246.1"/>
    <property type="molecule type" value="Genomic_DNA"/>
</dbReference>
<dbReference type="AlphaFoldDB" id="A0A061BE79"/>
<dbReference type="OrthoDB" id="10272484at2759"/>